<dbReference type="OrthoDB" id="414075at2759"/>
<reference evidence="4 5" key="1">
    <citation type="journal article" date="2008" name="Nature">
        <title>Genome analysis of the platypus reveals unique signatures of evolution.</title>
        <authorList>
            <person name="Warren W.C."/>
            <person name="Hillier L.W."/>
            <person name="Marshall Graves J.A."/>
            <person name="Birney E."/>
            <person name="Ponting C.P."/>
            <person name="Grutzner F."/>
            <person name="Belov K."/>
            <person name="Miller W."/>
            <person name="Clarke L."/>
            <person name="Chinwalla A.T."/>
            <person name="Yang S.P."/>
            <person name="Heger A."/>
            <person name="Locke D.P."/>
            <person name="Miethke P."/>
            <person name="Waters P.D."/>
            <person name="Veyrunes F."/>
            <person name="Fulton L."/>
            <person name="Fulton B."/>
            <person name="Graves T."/>
            <person name="Wallis J."/>
            <person name="Puente X.S."/>
            <person name="Lopez-Otin C."/>
            <person name="Ordonez G.R."/>
            <person name="Eichler E.E."/>
            <person name="Chen L."/>
            <person name="Cheng Z."/>
            <person name="Deakin J.E."/>
            <person name="Alsop A."/>
            <person name="Thompson K."/>
            <person name="Kirby P."/>
            <person name="Papenfuss A.T."/>
            <person name="Wakefield M.J."/>
            <person name="Olender T."/>
            <person name="Lancet D."/>
            <person name="Huttley G.A."/>
            <person name="Smit A.F."/>
            <person name="Pask A."/>
            <person name="Temple-Smith P."/>
            <person name="Batzer M.A."/>
            <person name="Walker J.A."/>
            <person name="Konkel M.K."/>
            <person name="Harris R.S."/>
            <person name="Whittington C.M."/>
            <person name="Wong E.S."/>
            <person name="Gemmell N.J."/>
            <person name="Buschiazzo E."/>
            <person name="Vargas Jentzsch I.M."/>
            <person name="Merkel A."/>
            <person name="Schmitz J."/>
            <person name="Zemann A."/>
            <person name="Churakov G."/>
            <person name="Kriegs J.O."/>
            <person name="Brosius J."/>
            <person name="Murchison E.P."/>
            <person name="Sachidanandam R."/>
            <person name="Smith C."/>
            <person name="Hannon G.J."/>
            <person name="Tsend-Ayush E."/>
            <person name="McMillan D."/>
            <person name="Attenborough R."/>
            <person name="Rens W."/>
            <person name="Ferguson-Smith M."/>
            <person name="Lefevre C.M."/>
            <person name="Sharp J.A."/>
            <person name="Nicholas K.R."/>
            <person name="Ray D.A."/>
            <person name="Kube M."/>
            <person name="Reinhardt R."/>
            <person name="Pringle T.H."/>
            <person name="Taylor J."/>
            <person name="Jones R.C."/>
            <person name="Nixon B."/>
            <person name="Dacheux J.L."/>
            <person name="Niwa H."/>
            <person name="Sekita Y."/>
            <person name="Huang X."/>
            <person name="Stark A."/>
            <person name="Kheradpour P."/>
            <person name="Kellis M."/>
            <person name="Flicek P."/>
            <person name="Chen Y."/>
            <person name="Webber C."/>
            <person name="Hardison R."/>
            <person name="Nelson J."/>
            <person name="Hallsworth-Pepin K."/>
            <person name="Delehaunty K."/>
            <person name="Markovic C."/>
            <person name="Minx P."/>
            <person name="Feng Y."/>
            <person name="Kremitzki C."/>
            <person name="Mitreva M."/>
            <person name="Glasscock J."/>
            <person name="Wylie T."/>
            <person name="Wohldmann P."/>
            <person name="Thiru P."/>
            <person name="Nhan M.N."/>
            <person name="Pohl C.S."/>
            <person name="Smith S.M."/>
            <person name="Hou S."/>
            <person name="Nefedov M."/>
            <person name="de Jong P.J."/>
            <person name="Renfree M.B."/>
            <person name="Mardis E.R."/>
            <person name="Wilson R.K."/>
        </authorList>
    </citation>
    <scope>NUCLEOTIDE SEQUENCE [LARGE SCALE GENOMIC DNA]</scope>
    <source>
        <strain evidence="4 5">Glennie</strain>
    </source>
</reference>
<dbReference type="GO" id="GO:0003723">
    <property type="term" value="F:RNA binding"/>
    <property type="evidence" value="ECO:0000318"/>
    <property type="project" value="GO_Central"/>
</dbReference>
<dbReference type="OMA" id="KHFTHTE"/>
<dbReference type="InParanoid" id="F7FVG9"/>
<dbReference type="GO" id="GO:1990432">
    <property type="term" value="P:siRNA 3'-end processing"/>
    <property type="evidence" value="ECO:0000318"/>
    <property type="project" value="GO_Central"/>
</dbReference>
<dbReference type="GO" id="GO:0034587">
    <property type="term" value="P:piRNA processing"/>
    <property type="evidence" value="ECO:0007669"/>
    <property type="project" value="Ensembl"/>
</dbReference>
<keyword evidence="3" id="KW-0812">Transmembrane</keyword>
<dbReference type="GO" id="GO:0000175">
    <property type="term" value="F:3'-5'-RNA exonuclease activity"/>
    <property type="evidence" value="ECO:0000318"/>
    <property type="project" value="GO_Central"/>
</dbReference>
<dbReference type="Bgee" id="ENSOANG00000012199">
    <property type="expression patterns" value="Expressed in testis and 6 other cell types or tissues"/>
</dbReference>
<evidence type="ECO:0000313" key="5">
    <source>
        <dbReference type="Proteomes" id="UP000002279"/>
    </source>
</evidence>
<feature type="transmembrane region" description="Helical" evidence="3">
    <location>
        <begin position="518"/>
        <end position="536"/>
    </location>
</feature>
<dbReference type="Pfam" id="PF04857">
    <property type="entry name" value="CAF1"/>
    <property type="match status" value="1"/>
</dbReference>
<sequence>MSSSPAYGPAPPRAGGPASSIRRPSGTRRPGPTSVSSRRVRSVCPCLLAEKEIPTSKWKGLSLKPVDVRLWPHERSAVVLESRRYLLALRTCTRYEAHSYNFFLFPTTFGILDSQISFQASSIEFLNRYGFDYNKFLKNGVPYLNEEQEERIQQALLSGNWKVRRTVDRDQLKAVIGEVTRWLALAQDGDRMTLRGVTGFQVFNIQLVLRQALPDVWTFPKDREIVVQKVSREHRWCLENSPQDPCRKESILLSARGFSVLFRMLAEARKPLVGHNMLMDLLFLHEKFYRPLPESYEQFKQNVHGLFPVLVDTKNVTNAIWKELNFPRASNLFDAYEILSSDLNPTNGSGPEITHASECLKYVDSKYPHEAAYDAFLCGSVCLKVAHLLLHREAGSEARPEPSFPTYLEVLTPYLNQVNLIRGGVSKINFPGPDGPGNRPPVLIVKVRRWPGVDEEQIYHEFKDCCVFDVRRLGRDQFLLMTNKFKNVGIVLRDYRSHPDLQVALYRYWRHSPLVNCTLQICGIVTAWALVAFILGRSPRAC</sequence>
<dbReference type="SUPFAM" id="SSF53098">
    <property type="entry name" value="Ribonuclease H-like"/>
    <property type="match status" value="1"/>
</dbReference>
<dbReference type="RefSeq" id="XP_028913882.1">
    <property type="nucleotide sequence ID" value="XM_029058049.2"/>
</dbReference>
<dbReference type="Proteomes" id="UP000002279">
    <property type="component" value="Chromosome 2"/>
</dbReference>
<dbReference type="GO" id="GO:0005783">
    <property type="term" value="C:endoplasmic reticulum"/>
    <property type="evidence" value="ECO:0000318"/>
    <property type="project" value="GO_Central"/>
</dbReference>
<gene>
    <name evidence="4" type="primary">PNLDC1</name>
</gene>
<keyword evidence="3" id="KW-0472">Membrane</keyword>
<dbReference type="STRING" id="9258.ENSOANP00000019312"/>
<protein>
    <submittedName>
        <fullName evidence="4">PARN like ribonuclease domain containing exonuclease 1</fullName>
    </submittedName>
</protein>
<feature type="compositionally biased region" description="Low complexity" evidence="2">
    <location>
        <begin position="15"/>
        <end position="37"/>
    </location>
</feature>
<dbReference type="Ensembl" id="ENSOANT00000019315.2">
    <property type="protein sequence ID" value="ENSOANP00000019312.2"/>
    <property type="gene ID" value="ENSOANG00000012199.4"/>
</dbReference>
<comment type="similarity">
    <text evidence="1">Belongs to the CAF1 family.</text>
</comment>
<dbReference type="KEGG" id="oaa:100078828"/>
<dbReference type="CTD" id="154197"/>
<evidence type="ECO:0000313" key="4">
    <source>
        <dbReference type="Ensembl" id="ENSOANP00000019312.2"/>
    </source>
</evidence>
<accession>F7FVG9</accession>
<dbReference type="eggNOG" id="KOG1990">
    <property type="taxonomic scope" value="Eukaryota"/>
</dbReference>
<dbReference type="GeneID" id="100078828"/>
<dbReference type="GO" id="GO:0004535">
    <property type="term" value="F:poly(A)-specific ribonuclease activity"/>
    <property type="evidence" value="ECO:0007669"/>
    <property type="project" value="Ensembl"/>
</dbReference>
<dbReference type="PANTHER" id="PTHR15092">
    <property type="entry name" value="POLY A -SPECIFIC RIBONUCLEASE/TARGET OF EGR1, MEMBER 1"/>
    <property type="match status" value="1"/>
</dbReference>
<dbReference type="FunFam" id="3.30.420.10:FF:000061">
    <property type="entry name" value="PARN like, ribonuclease domain containing 1"/>
    <property type="match status" value="1"/>
</dbReference>
<dbReference type="FunCoup" id="F7FVG9">
    <property type="interactions" value="107"/>
</dbReference>
<organism evidence="4 5">
    <name type="scientific">Ornithorhynchus anatinus</name>
    <name type="common">Duckbill platypus</name>
    <dbReference type="NCBI Taxonomy" id="9258"/>
    <lineage>
        <taxon>Eukaryota</taxon>
        <taxon>Metazoa</taxon>
        <taxon>Chordata</taxon>
        <taxon>Craniata</taxon>
        <taxon>Vertebrata</taxon>
        <taxon>Euteleostomi</taxon>
        <taxon>Mammalia</taxon>
        <taxon>Monotremata</taxon>
        <taxon>Ornithorhynchidae</taxon>
        <taxon>Ornithorhynchus</taxon>
    </lineage>
</organism>
<dbReference type="InterPro" id="IPR012337">
    <property type="entry name" value="RNaseH-like_sf"/>
</dbReference>
<dbReference type="GeneTree" id="ENSGT00940000153167"/>
<dbReference type="AlphaFoldDB" id="F7FVG9"/>
<reference evidence="4" key="2">
    <citation type="submission" date="2025-08" db="UniProtKB">
        <authorList>
            <consortium name="Ensembl"/>
        </authorList>
    </citation>
    <scope>IDENTIFICATION</scope>
    <source>
        <strain evidence="4">Glennie</strain>
    </source>
</reference>
<evidence type="ECO:0000256" key="2">
    <source>
        <dbReference type="SAM" id="MobiDB-lite"/>
    </source>
</evidence>
<reference evidence="4" key="3">
    <citation type="submission" date="2025-09" db="UniProtKB">
        <authorList>
            <consortium name="Ensembl"/>
        </authorList>
    </citation>
    <scope>IDENTIFICATION</scope>
    <source>
        <strain evidence="4">Glennie</strain>
    </source>
</reference>
<dbReference type="GO" id="GO:0007283">
    <property type="term" value="P:spermatogenesis"/>
    <property type="evidence" value="ECO:0007669"/>
    <property type="project" value="Ensembl"/>
</dbReference>
<dbReference type="GO" id="GO:0000289">
    <property type="term" value="P:nuclear-transcribed mRNA poly(A) tail shortening"/>
    <property type="evidence" value="ECO:0000318"/>
    <property type="project" value="GO_Central"/>
</dbReference>
<dbReference type="InterPro" id="IPR006941">
    <property type="entry name" value="RNase_CAF1"/>
</dbReference>
<keyword evidence="5" id="KW-1185">Reference proteome</keyword>
<feature type="region of interest" description="Disordered" evidence="2">
    <location>
        <begin position="1"/>
        <end position="37"/>
    </location>
</feature>
<dbReference type="PANTHER" id="PTHR15092:SF22">
    <property type="entry name" value="POLY(A)-SPECIFIC RIBONUCLEASE PNLDC1"/>
    <property type="match status" value="1"/>
</dbReference>
<dbReference type="InterPro" id="IPR036397">
    <property type="entry name" value="RNaseH_sf"/>
</dbReference>
<keyword evidence="3" id="KW-1133">Transmembrane helix</keyword>
<dbReference type="Gene3D" id="3.30.420.10">
    <property type="entry name" value="Ribonuclease H-like superfamily/Ribonuclease H"/>
    <property type="match status" value="2"/>
</dbReference>
<dbReference type="HOGENOM" id="CLU_018030_3_0_1"/>
<name>F7FVG9_ORNAN</name>
<dbReference type="InterPro" id="IPR051181">
    <property type="entry name" value="CAF1_poly(A)_ribonucleases"/>
</dbReference>
<proteinExistence type="inferred from homology"/>
<dbReference type="GO" id="GO:1990431">
    <property type="term" value="P:priRNA 3'-end processing"/>
    <property type="evidence" value="ECO:0000318"/>
    <property type="project" value="GO_Central"/>
</dbReference>
<evidence type="ECO:0000256" key="3">
    <source>
        <dbReference type="SAM" id="Phobius"/>
    </source>
</evidence>
<evidence type="ECO:0000256" key="1">
    <source>
        <dbReference type="ARBA" id="ARBA00008372"/>
    </source>
</evidence>
<dbReference type="GO" id="GO:0005634">
    <property type="term" value="C:nucleus"/>
    <property type="evidence" value="ECO:0000318"/>
    <property type="project" value="GO_Central"/>
</dbReference>